<evidence type="ECO:0000256" key="4">
    <source>
        <dbReference type="ARBA" id="ARBA00023065"/>
    </source>
</evidence>
<name>A0A9D1GF48_9BACT</name>
<reference evidence="8" key="2">
    <citation type="journal article" date="2021" name="PeerJ">
        <title>Extensive microbial diversity within the chicken gut microbiome revealed by metagenomics and culture.</title>
        <authorList>
            <person name="Gilroy R."/>
            <person name="Ravi A."/>
            <person name="Getino M."/>
            <person name="Pursley I."/>
            <person name="Horton D.L."/>
            <person name="Alikhan N.F."/>
            <person name="Baker D."/>
            <person name="Gharbi K."/>
            <person name="Hall N."/>
            <person name="Watson M."/>
            <person name="Adriaenssens E.M."/>
            <person name="Foster-Nyarko E."/>
            <person name="Jarju S."/>
            <person name="Secka A."/>
            <person name="Antonio M."/>
            <person name="Oren A."/>
            <person name="Chaudhuri R.R."/>
            <person name="La Ragione R."/>
            <person name="Hildebrand F."/>
            <person name="Pallen M.J."/>
        </authorList>
    </citation>
    <scope>NUCLEOTIDE SEQUENCE</scope>
    <source>
        <strain evidence="8">21143</strain>
    </source>
</reference>
<dbReference type="PANTHER" id="PTHR11910">
    <property type="entry name" value="ATP SYNTHASE DELTA CHAIN"/>
    <property type="match status" value="1"/>
</dbReference>
<comment type="caution">
    <text evidence="8">The sequence shown here is derived from an EMBL/GenBank/DDBJ whole genome shotgun (WGS) entry which is preliminary data.</text>
</comment>
<comment type="function">
    <text evidence="7">This protein is part of the stalk that links CF(0) to CF(1). It either transmits conformational changes from CF(0) to CF(1) or is implicated in proton conduction.</text>
</comment>
<dbReference type="InterPro" id="IPR000711">
    <property type="entry name" value="ATPase_OSCP/dsu"/>
</dbReference>
<dbReference type="PROSITE" id="PS00389">
    <property type="entry name" value="ATPASE_DELTA"/>
    <property type="match status" value="1"/>
</dbReference>
<dbReference type="SUPFAM" id="SSF47928">
    <property type="entry name" value="N-terminal domain of the delta subunit of the F1F0-ATP synthase"/>
    <property type="match status" value="1"/>
</dbReference>
<dbReference type="NCBIfam" id="NF009964">
    <property type="entry name" value="PRK13429.1-3"/>
    <property type="match status" value="1"/>
</dbReference>
<dbReference type="PRINTS" id="PR00125">
    <property type="entry name" value="ATPASEDELTA"/>
</dbReference>
<dbReference type="GO" id="GO:0046933">
    <property type="term" value="F:proton-transporting ATP synthase activity, rotational mechanism"/>
    <property type="evidence" value="ECO:0007669"/>
    <property type="project" value="UniProtKB-UniRule"/>
</dbReference>
<evidence type="ECO:0000256" key="5">
    <source>
        <dbReference type="ARBA" id="ARBA00023136"/>
    </source>
</evidence>
<evidence type="ECO:0000256" key="3">
    <source>
        <dbReference type="ARBA" id="ARBA00022781"/>
    </source>
</evidence>
<keyword evidence="4 7" id="KW-0406">Ion transport</keyword>
<organism evidence="8 9">
    <name type="scientific">Candidatus Caccoplasma intestinavium</name>
    <dbReference type="NCBI Taxonomy" id="2840716"/>
    <lineage>
        <taxon>Bacteria</taxon>
        <taxon>Pseudomonadati</taxon>
        <taxon>Bacteroidota</taxon>
        <taxon>Bacteroidia</taxon>
        <taxon>Bacteroidales</taxon>
        <taxon>Bacteroidaceae</taxon>
        <taxon>Bacteroidaceae incertae sedis</taxon>
        <taxon>Candidatus Caccoplasma</taxon>
    </lineage>
</organism>
<evidence type="ECO:0000313" key="8">
    <source>
        <dbReference type="EMBL" id="HIT39382.1"/>
    </source>
</evidence>
<keyword evidence="7" id="KW-1003">Cell membrane</keyword>
<gene>
    <name evidence="7" type="primary">atpH</name>
    <name evidence="8" type="ORF">IAD06_05035</name>
</gene>
<proteinExistence type="inferred from homology"/>
<keyword evidence="6 7" id="KW-0066">ATP synthesis</keyword>
<comment type="subcellular location">
    <subcellularLocation>
        <location evidence="7">Cell membrane</location>
        <topology evidence="7">Peripheral membrane protein</topology>
    </subcellularLocation>
    <subcellularLocation>
        <location evidence="1">Membrane</location>
    </subcellularLocation>
</comment>
<evidence type="ECO:0000256" key="2">
    <source>
        <dbReference type="ARBA" id="ARBA00022448"/>
    </source>
</evidence>
<evidence type="ECO:0000313" key="9">
    <source>
        <dbReference type="Proteomes" id="UP000886722"/>
    </source>
</evidence>
<evidence type="ECO:0000256" key="6">
    <source>
        <dbReference type="ARBA" id="ARBA00023310"/>
    </source>
</evidence>
<evidence type="ECO:0000256" key="1">
    <source>
        <dbReference type="ARBA" id="ARBA00004370"/>
    </source>
</evidence>
<keyword evidence="7" id="KW-0139">CF(1)</keyword>
<dbReference type="HAMAP" id="MF_01416">
    <property type="entry name" value="ATP_synth_delta_bact"/>
    <property type="match status" value="1"/>
</dbReference>
<dbReference type="EMBL" id="DVKT01000036">
    <property type="protein sequence ID" value="HIT39382.1"/>
    <property type="molecule type" value="Genomic_DNA"/>
</dbReference>
<dbReference type="GO" id="GO:0045259">
    <property type="term" value="C:proton-transporting ATP synthase complex"/>
    <property type="evidence" value="ECO:0007669"/>
    <property type="project" value="UniProtKB-KW"/>
</dbReference>
<comment type="similarity">
    <text evidence="7">Belongs to the ATPase delta chain family.</text>
</comment>
<dbReference type="NCBIfam" id="TIGR01145">
    <property type="entry name" value="ATP_synt_delta"/>
    <property type="match status" value="1"/>
</dbReference>
<dbReference type="AlphaFoldDB" id="A0A9D1GF48"/>
<dbReference type="Pfam" id="PF00213">
    <property type="entry name" value="OSCP"/>
    <property type="match status" value="1"/>
</dbReference>
<comment type="function">
    <text evidence="7">F(1)F(0) ATP synthase produces ATP from ADP in the presence of a proton or sodium gradient. F-type ATPases consist of two structural domains, F(1) containing the extramembraneous catalytic core and F(0) containing the membrane proton channel, linked together by a central stalk and a peripheral stalk. During catalysis, ATP synthesis in the catalytic domain of F(1) is coupled via a rotary mechanism of the central stalk subunits to proton translocation.</text>
</comment>
<dbReference type="Gene3D" id="1.10.520.20">
    <property type="entry name" value="N-terminal domain of the delta subunit of the F1F0-ATP synthase"/>
    <property type="match status" value="1"/>
</dbReference>
<keyword evidence="2 7" id="KW-0813">Transport</keyword>
<reference evidence="8" key="1">
    <citation type="submission" date="2020-10" db="EMBL/GenBank/DDBJ databases">
        <authorList>
            <person name="Gilroy R."/>
        </authorList>
    </citation>
    <scope>NUCLEOTIDE SEQUENCE</scope>
    <source>
        <strain evidence="8">21143</strain>
    </source>
</reference>
<sequence length="186" mass="21336">MNEGLIARRYAKALLKYAQEKDKTFPVYEAARQVEASFIAHLDLQEAMLNPVLTASQKEALMLSAAGVDAASSEEYLRFVRLLLRERREDYLRPIMLMYQKLYRDVNHIVRAQIVTAAPLDKQILSRIEEVVARHCKDAKLEFEHKIDPEIIGGFVLNVGGEQLDASIEKELKQLRLKLINSKTRL</sequence>
<dbReference type="GO" id="GO:0005886">
    <property type="term" value="C:plasma membrane"/>
    <property type="evidence" value="ECO:0007669"/>
    <property type="project" value="UniProtKB-SubCell"/>
</dbReference>
<keyword evidence="5 7" id="KW-0472">Membrane</keyword>
<protein>
    <recommendedName>
        <fullName evidence="7">ATP synthase subunit delta</fullName>
    </recommendedName>
    <alternativeName>
        <fullName evidence="7">ATP synthase F(1) sector subunit delta</fullName>
    </alternativeName>
    <alternativeName>
        <fullName evidence="7">F-type ATPase subunit delta</fullName>
        <shortName evidence="7">F-ATPase subunit delta</shortName>
    </alternativeName>
</protein>
<dbReference type="InterPro" id="IPR020781">
    <property type="entry name" value="ATPase_OSCP/d_CS"/>
</dbReference>
<evidence type="ECO:0000256" key="7">
    <source>
        <dbReference type="HAMAP-Rule" id="MF_01416"/>
    </source>
</evidence>
<keyword evidence="3 7" id="KW-0375">Hydrogen ion transport</keyword>
<dbReference type="Proteomes" id="UP000886722">
    <property type="component" value="Unassembled WGS sequence"/>
</dbReference>
<dbReference type="InterPro" id="IPR026015">
    <property type="entry name" value="ATP_synth_OSCP/delta_N_sf"/>
</dbReference>
<accession>A0A9D1GF48</accession>